<comment type="caution">
    <text evidence="1">The sequence shown here is derived from an EMBL/GenBank/DDBJ whole genome shotgun (WGS) entry which is preliminary data.</text>
</comment>
<evidence type="ECO:0000313" key="1">
    <source>
        <dbReference type="EMBL" id="GAG28033.1"/>
    </source>
</evidence>
<sequence>YSIQYPLVRIDQETDPKFGSREVVSYAKASITPAADATEWPRHTLYGGILVENACQAVAANILKNSLQQLDDVVLHCHDEIGIEVPERLATDAALNLQKVMETPPAWAEGLPLVAVPVIMPRYGKA</sequence>
<organism evidence="1">
    <name type="scientific">marine sediment metagenome</name>
    <dbReference type="NCBI Taxonomy" id="412755"/>
    <lineage>
        <taxon>unclassified sequences</taxon>
        <taxon>metagenomes</taxon>
        <taxon>ecological metagenomes</taxon>
    </lineage>
</organism>
<dbReference type="EMBL" id="BARS01031142">
    <property type="protein sequence ID" value="GAG28033.1"/>
    <property type="molecule type" value="Genomic_DNA"/>
</dbReference>
<name>X0WU91_9ZZZZ</name>
<dbReference type="SUPFAM" id="SSF56672">
    <property type="entry name" value="DNA/RNA polymerases"/>
    <property type="match status" value="1"/>
</dbReference>
<gene>
    <name evidence="1" type="ORF">S01H1_48495</name>
</gene>
<reference evidence="1" key="1">
    <citation type="journal article" date="2014" name="Front. Microbiol.">
        <title>High frequency of phylogenetically diverse reductive dehalogenase-homologous genes in deep subseafloor sedimentary metagenomes.</title>
        <authorList>
            <person name="Kawai M."/>
            <person name="Futagami T."/>
            <person name="Toyoda A."/>
            <person name="Takaki Y."/>
            <person name="Nishi S."/>
            <person name="Hori S."/>
            <person name="Arai W."/>
            <person name="Tsubouchi T."/>
            <person name="Morono Y."/>
            <person name="Uchiyama I."/>
            <person name="Ito T."/>
            <person name="Fujiyama A."/>
            <person name="Inagaki F."/>
            <person name="Takami H."/>
        </authorList>
    </citation>
    <scope>NUCLEOTIDE SEQUENCE</scope>
    <source>
        <strain evidence="1">Expedition CK06-06</strain>
    </source>
</reference>
<proteinExistence type="predicted"/>
<feature type="non-terminal residue" evidence="1">
    <location>
        <position position="1"/>
    </location>
</feature>
<dbReference type="InterPro" id="IPR043502">
    <property type="entry name" value="DNA/RNA_pol_sf"/>
</dbReference>
<protein>
    <recommendedName>
        <fullName evidence="2">DNA-directed DNA polymerase family A palm domain-containing protein</fullName>
    </recommendedName>
</protein>
<dbReference type="AlphaFoldDB" id="X0WU91"/>
<accession>X0WU91</accession>
<evidence type="ECO:0008006" key="2">
    <source>
        <dbReference type="Google" id="ProtNLM"/>
    </source>
</evidence>